<feature type="domain" description="DHHA1" evidence="2">
    <location>
        <begin position="364"/>
        <end position="440"/>
    </location>
</feature>
<dbReference type="PANTHER" id="PTHR47618">
    <property type="entry name" value="BIFUNCTIONAL OLIGORIBONUCLEASE AND PAP PHOSPHATASE NRNA"/>
    <property type="match status" value="1"/>
</dbReference>
<evidence type="ECO:0008006" key="5">
    <source>
        <dbReference type="Google" id="ProtNLM"/>
    </source>
</evidence>
<gene>
    <name evidence="3" type="ORF">A2042_04630</name>
</gene>
<dbReference type="SUPFAM" id="SSF64182">
    <property type="entry name" value="DHH phosphoesterases"/>
    <property type="match status" value="1"/>
</dbReference>
<evidence type="ECO:0000259" key="1">
    <source>
        <dbReference type="Pfam" id="PF01368"/>
    </source>
</evidence>
<dbReference type="GO" id="GO:0003676">
    <property type="term" value="F:nucleic acid binding"/>
    <property type="evidence" value="ECO:0007669"/>
    <property type="project" value="InterPro"/>
</dbReference>
<dbReference type="InterPro" id="IPR051319">
    <property type="entry name" value="Oligoribo/pAp-PDE_c-di-AMP_PDE"/>
</dbReference>
<dbReference type="Proteomes" id="UP000178526">
    <property type="component" value="Unassembled WGS sequence"/>
</dbReference>
<evidence type="ECO:0000259" key="2">
    <source>
        <dbReference type="Pfam" id="PF02272"/>
    </source>
</evidence>
<organism evidence="3 4">
    <name type="scientific">Candidatus Schekmanbacteria bacterium GWA2_38_11</name>
    <dbReference type="NCBI Taxonomy" id="1817876"/>
    <lineage>
        <taxon>Bacteria</taxon>
        <taxon>Candidatus Schekmaniibacteriota</taxon>
    </lineage>
</organism>
<dbReference type="PANTHER" id="PTHR47618:SF1">
    <property type="entry name" value="BIFUNCTIONAL OLIGORIBONUCLEASE AND PAP PHOSPHATASE NRNA"/>
    <property type="match status" value="1"/>
</dbReference>
<feature type="domain" description="DDH" evidence="1">
    <location>
        <begin position="154"/>
        <end position="295"/>
    </location>
</feature>
<comment type="caution">
    <text evidence="3">The sequence shown here is derived from an EMBL/GenBank/DDBJ whole genome shotgun (WGS) entry which is preliminary data.</text>
</comment>
<evidence type="ECO:0000313" key="3">
    <source>
        <dbReference type="EMBL" id="OGL42438.1"/>
    </source>
</evidence>
<dbReference type="Pfam" id="PF01368">
    <property type="entry name" value="DHH"/>
    <property type="match status" value="1"/>
</dbReference>
<dbReference type="Gene3D" id="3.90.1640.10">
    <property type="entry name" value="inorganic pyrophosphatase (n-terminal core)"/>
    <property type="match status" value="1"/>
</dbReference>
<protein>
    <recommendedName>
        <fullName evidence="5">DDH domain-containing protein</fullName>
    </recommendedName>
</protein>
<dbReference type="InterPro" id="IPR003156">
    <property type="entry name" value="DHHA1_dom"/>
</dbReference>
<accession>A0A1F7RMP4</accession>
<dbReference type="AlphaFoldDB" id="A0A1F7RMP4"/>
<dbReference type="Pfam" id="PF02272">
    <property type="entry name" value="DHHA1"/>
    <property type="match status" value="1"/>
</dbReference>
<sequence length="461" mass="51577">MRVFLIGSSELLFIIAKAIKPVIENSVIISEESSTALEDLKTIGFQPVHGQLTDPSTYSSLDFNQVSGIILIEDDSKKLKKIVGIINEKKSPETPVIVALKDNLVRRKKNLTIDDYISIPQLISKDFSFELKRFKKRKRLMDLFSTVEDSDSLLILTHDNPDPDSIASAMALEFLLKKEKKIKTTLAYGGFIGRTENRTMLELLNIKMRNISELSLDKFNKFALIETFPGENNSLPSHIVPDIIIDHHPHAGKIEAKFLDIRPDVGANATVMTEYFIYSKYTMEKELATALLYAIKCDTLFLNRETHPEDIGAFIYLYPLADINLLQKIQRPAISIEAFDAFGKAVNNRTIYKNTLFSNIGLVNDREIFPQIAEFCLDIKNINFAVIYGLFNGSIVVSIRNSDGKKDAGKIIKSALSDIGSAGGHRSMAAAIIKKSAIVSTNKKAKDLDSLIIKRFLKVLS</sequence>
<name>A0A1F7RMP4_9BACT</name>
<dbReference type="EMBL" id="MGDB01000047">
    <property type="protein sequence ID" value="OGL42438.1"/>
    <property type="molecule type" value="Genomic_DNA"/>
</dbReference>
<dbReference type="InterPro" id="IPR038763">
    <property type="entry name" value="DHH_sf"/>
</dbReference>
<proteinExistence type="predicted"/>
<dbReference type="InterPro" id="IPR001667">
    <property type="entry name" value="DDH_dom"/>
</dbReference>
<evidence type="ECO:0000313" key="4">
    <source>
        <dbReference type="Proteomes" id="UP000178526"/>
    </source>
</evidence>
<reference evidence="3 4" key="1">
    <citation type="journal article" date="2016" name="Nat. Commun.">
        <title>Thousands of microbial genomes shed light on interconnected biogeochemical processes in an aquifer system.</title>
        <authorList>
            <person name="Anantharaman K."/>
            <person name="Brown C.T."/>
            <person name="Hug L.A."/>
            <person name="Sharon I."/>
            <person name="Castelle C.J."/>
            <person name="Probst A.J."/>
            <person name="Thomas B.C."/>
            <person name="Singh A."/>
            <person name="Wilkins M.J."/>
            <person name="Karaoz U."/>
            <person name="Brodie E.L."/>
            <person name="Williams K.H."/>
            <person name="Hubbard S.S."/>
            <person name="Banfield J.F."/>
        </authorList>
    </citation>
    <scope>NUCLEOTIDE SEQUENCE [LARGE SCALE GENOMIC DNA]</scope>
</reference>